<accession>A0ABR7SE44</accession>
<comment type="caution">
    <text evidence="2">The sequence shown here is derived from an EMBL/GenBank/DDBJ whole genome shotgun (WGS) entry which is preliminary data.</text>
</comment>
<dbReference type="NCBIfam" id="NF002805">
    <property type="entry name" value="PRK02947.1"/>
    <property type="match status" value="1"/>
</dbReference>
<evidence type="ECO:0000313" key="3">
    <source>
        <dbReference type="Proteomes" id="UP000642284"/>
    </source>
</evidence>
<dbReference type="InterPro" id="IPR001347">
    <property type="entry name" value="SIS_dom"/>
</dbReference>
<protein>
    <submittedName>
        <fullName evidence="2">SIS domain-containing protein</fullName>
    </submittedName>
</protein>
<dbReference type="PANTHER" id="PTHR30390">
    <property type="entry name" value="SEDOHEPTULOSE 7-PHOSPHATE ISOMERASE / DNAA INITIATOR-ASSOCIATING FACTOR FOR REPLICATION INITIATION"/>
    <property type="match status" value="1"/>
</dbReference>
<dbReference type="EMBL" id="JACTVJ010000005">
    <property type="protein sequence ID" value="MBC9713139.1"/>
    <property type="molecule type" value="Genomic_DNA"/>
</dbReference>
<dbReference type="Gene3D" id="3.40.50.10490">
    <property type="entry name" value="Glucose-6-phosphate isomerase like protein, domain 1"/>
    <property type="match status" value="1"/>
</dbReference>
<dbReference type="InterPro" id="IPR035472">
    <property type="entry name" value="RpiR-like_SIS"/>
</dbReference>
<evidence type="ECO:0000259" key="1">
    <source>
        <dbReference type="PROSITE" id="PS51464"/>
    </source>
</evidence>
<dbReference type="RefSeq" id="WP_187813584.1">
    <property type="nucleotide sequence ID" value="NZ_JACTVJ010000005.1"/>
</dbReference>
<feature type="domain" description="SIS" evidence="1">
    <location>
        <begin position="38"/>
        <end position="224"/>
    </location>
</feature>
<dbReference type="PANTHER" id="PTHR30390:SF7">
    <property type="entry name" value="PHOSPHOHEPTOSE ISOMERASE"/>
    <property type="match status" value="1"/>
</dbReference>
<dbReference type="Pfam" id="PF13580">
    <property type="entry name" value="SIS_2"/>
    <property type="match status" value="1"/>
</dbReference>
<proteinExistence type="predicted"/>
<gene>
    <name evidence="2" type="ORF">H9Y04_11215</name>
</gene>
<reference evidence="2 3" key="1">
    <citation type="submission" date="2020-08" db="EMBL/GenBank/DDBJ databases">
        <title>Genemic of Streptomyces polyaspartic.</title>
        <authorList>
            <person name="Liu W."/>
        </authorList>
    </citation>
    <scope>NUCLEOTIDE SEQUENCE [LARGE SCALE GENOMIC DNA]</scope>
    <source>
        <strain evidence="2 3">TRM66268-LWL</strain>
    </source>
</reference>
<organism evidence="2 3">
    <name type="scientific">Streptomyces polyasparticus</name>
    <dbReference type="NCBI Taxonomy" id="2767826"/>
    <lineage>
        <taxon>Bacteria</taxon>
        <taxon>Bacillati</taxon>
        <taxon>Actinomycetota</taxon>
        <taxon>Actinomycetes</taxon>
        <taxon>Kitasatosporales</taxon>
        <taxon>Streptomycetaceae</taxon>
        <taxon>Streptomyces</taxon>
    </lineage>
</organism>
<dbReference type="InterPro" id="IPR046348">
    <property type="entry name" value="SIS_dom_sf"/>
</dbReference>
<keyword evidence="3" id="KW-1185">Reference proteome</keyword>
<evidence type="ECO:0000313" key="2">
    <source>
        <dbReference type="EMBL" id="MBC9713139.1"/>
    </source>
</evidence>
<dbReference type="SUPFAM" id="SSF53697">
    <property type="entry name" value="SIS domain"/>
    <property type="match status" value="1"/>
</dbReference>
<dbReference type="Proteomes" id="UP000642284">
    <property type="component" value="Unassembled WGS sequence"/>
</dbReference>
<dbReference type="PROSITE" id="PS51464">
    <property type="entry name" value="SIS"/>
    <property type="match status" value="1"/>
</dbReference>
<sequence length="255" mass="26330">MTDAPQISASLFVDEARAALDAAIDANKEAVVAAARLFADCVAADGVIHAFGTGHSQATALEISGRAGGLIPTNRIGLTDLVLRGGEGLEVLADPLLERRPGLAARLYELSGARPQDLFVIISNSGVNNSIVDMAHLVKEKGHALVAITSMEHTRSVPALHPSGKRLADLADVVLDNGAPSGDAILPLPDGGGLCGVSTLTSSTLAQMVVADSVALLIAEGHEVPVYISANLPGGFERNAKLEAHYEGRLHRGGF</sequence>
<dbReference type="CDD" id="cd05013">
    <property type="entry name" value="SIS_RpiR"/>
    <property type="match status" value="1"/>
</dbReference>
<name>A0ABR7SE44_9ACTN</name>
<dbReference type="InterPro" id="IPR050099">
    <property type="entry name" value="SIS_GmhA/DiaA_subfam"/>
</dbReference>